<reference evidence="2 3" key="1">
    <citation type="journal article" date="2019" name="Int. J. Syst. Evol. Microbiol.">
        <title>The Global Catalogue of Microorganisms (GCM) 10K type strain sequencing project: providing services to taxonomists for standard genome sequencing and annotation.</title>
        <authorList>
            <consortium name="The Broad Institute Genomics Platform"/>
            <consortium name="The Broad Institute Genome Sequencing Center for Infectious Disease"/>
            <person name="Wu L."/>
            <person name="Ma J."/>
        </authorList>
    </citation>
    <scope>NUCLEOTIDE SEQUENCE [LARGE SCALE GENOMIC DNA]</scope>
    <source>
        <strain evidence="2 3">JCM 15900</strain>
    </source>
</reference>
<feature type="domain" description="N-acetyltransferase" evidence="1">
    <location>
        <begin position="6"/>
        <end position="162"/>
    </location>
</feature>
<keyword evidence="3" id="KW-1185">Reference proteome</keyword>
<sequence>MKLLPIPSESAAEADLLPFLAQAVNWSIDRRPLTEEEILADEVLAGYVEGWGRAGDMGVFAVDDEGERVGAAWVRLPTEDWRGSGWAGDTIPELLIAVAPQAQGGGVGTHLLRATFDLLRLSGKGSVSLAVSEQNTAGSFFAENGFTIAGRHEDADVLLRSL</sequence>
<accession>A0ABN2X7I6</accession>
<dbReference type="InterPro" id="IPR000182">
    <property type="entry name" value="GNAT_dom"/>
</dbReference>
<organism evidence="2 3">
    <name type="scientific">Brevibacterium salitolerans</name>
    <dbReference type="NCBI Taxonomy" id="1403566"/>
    <lineage>
        <taxon>Bacteria</taxon>
        <taxon>Bacillati</taxon>
        <taxon>Actinomycetota</taxon>
        <taxon>Actinomycetes</taxon>
        <taxon>Micrococcales</taxon>
        <taxon>Brevibacteriaceae</taxon>
        <taxon>Brevibacterium</taxon>
    </lineage>
</organism>
<proteinExistence type="predicted"/>
<name>A0ABN2X7I6_9MICO</name>
<dbReference type="CDD" id="cd04301">
    <property type="entry name" value="NAT_SF"/>
    <property type="match status" value="1"/>
</dbReference>
<dbReference type="Gene3D" id="3.40.630.30">
    <property type="match status" value="1"/>
</dbReference>
<evidence type="ECO:0000313" key="2">
    <source>
        <dbReference type="EMBL" id="GAA2106711.1"/>
    </source>
</evidence>
<dbReference type="SUPFAM" id="SSF55729">
    <property type="entry name" value="Acyl-CoA N-acyltransferases (Nat)"/>
    <property type="match status" value="1"/>
</dbReference>
<dbReference type="Proteomes" id="UP001500984">
    <property type="component" value="Unassembled WGS sequence"/>
</dbReference>
<gene>
    <name evidence="2" type="ORF">GCM10009823_33080</name>
</gene>
<evidence type="ECO:0000259" key="1">
    <source>
        <dbReference type="PROSITE" id="PS51186"/>
    </source>
</evidence>
<comment type="caution">
    <text evidence="2">The sequence shown here is derived from an EMBL/GenBank/DDBJ whole genome shotgun (WGS) entry which is preliminary data.</text>
</comment>
<dbReference type="EMBL" id="BAAAPZ010000019">
    <property type="protein sequence ID" value="GAA2106711.1"/>
    <property type="molecule type" value="Genomic_DNA"/>
</dbReference>
<evidence type="ECO:0000313" key="3">
    <source>
        <dbReference type="Proteomes" id="UP001500984"/>
    </source>
</evidence>
<dbReference type="RefSeq" id="WP_344338663.1">
    <property type="nucleotide sequence ID" value="NZ_BAAAPZ010000019.1"/>
</dbReference>
<dbReference type="Pfam" id="PF00583">
    <property type="entry name" value="Acetyltransf_1"/>
    <property type="match status" value="1"/>
</dbReference>
<protein>
    <recommendedName>
        <fullName evidence="1">N-acetyltransferase domain-containing protein</fullName>
    </recommendedName>
</protein>
<dbReference type="InterPro" id="IPR016181">
    <property type="entry name" value="Acyl_CoA_acyltransferase"/>
</dbReference>
<dbReference type="PROSITE" id="PS51186">
    <property type="entry name" value="GNAT"/>
    <property type="match status" value="1"/>
</dbReference>